<dbReference type="PANTHER" id="PTHR34846">
    <property type="entry name" value="4-CARBOXYMUCONOLACTONE DECARBOXYLASE FAMILY PROTEIN (AFU_ORTHOLOGUE AFUA_6G11590)"/>
    <property type="match status" value="1"/>
</dbReference>
<dbReference type="EMBL" id="BAABGT010000067">
    <property type="protein sequence ID" value="GAA4551377.1"/>
    <property type="molecule type" value="Genomic_DNA"/>
</dbReference>
<gene>
    <name evidence="1" type="ORF">GCM10023175_43100</name>
</gene>
<protein>
    <submittedName>
        <fullName evidence="1">Carboxymuconolactone decarboxylase</fullName>
    </submittedName>
</protein>
<comment type="caution">
    <text evidence="1">The sequence shown here is derived from an EMBL/GenBank/DDBJ whole genome shotgun (WGS) entry which is preliminary data.</text>
</comment>
<proteinExistence type="predicted"/>
<name>A0ABP8RXV4_9PSEU</name>
<evidence type="ECO:0000313" key="1">
    <source>
        <dbReference type="EMBL" id="GAA4551377.1"/>
    </source>
</evidence>
<dbReference type="SUPFAM" id="SSF69118">
    <property type="entry name" value="AhpD-like"/>
    <property type="match status" value="1"/>
</dbReference>
<dbReference type="InterPro" id="IPR029032">
    <property type="entry name" value="AhpD-like"/>
</dbReference>
<evidence type="ECO:0000313" key="2">
    <source>
        <dbReference type="Proteomes" id="UP001501598"/>
    </source>
</evidence>
<dbReference type="RefSeq" id="WP_345421446.1">
    <property type="nucleotide sequence ID" value="NZ_BAABGT010000067.1"/>
</dbReference>
<accession>A0ABP8RXV4</accession>
<organism evidence="1 2">
    <name type="scientific">Pseudonocardia xishanensis</name>
    <dbReference type="NCBI Taxonomy" id="630995"/>
    <lineage>
        <taxon>Bacteria</taxon>
        <taxon>Bacillati</taxon>
        <taxon>Actinomycetota</taxon>
        <taxon>Actinomycetes</taxon>
        <taxon>Pseudonocardiales</taxon>
        <taxon>Pseudonocardiaceae</taxon>
        <taxon>Pseudonocardia</taxon>
    </lineage>
</organism>
<dbReference type="PANTHER" id="PTHR34846:SF11">
    <property type="entry name" value="4-CARBOXYMUCONOLACTONE DECARBOXYLASE FAMILY PROTEIN (AFU_ORTHOLOGUE AFUA_6G11590)"/>
    <property type="match status" value="1"/>
</dbReference>
<dbReference type="Gene3D" id="1.20.1290.10">
    <property type="entry name" value="AhpD-like"/>
    <property type="match status" value="1"/>
</dbReference>
<reference evidence="2" key="1">
    <citation type="journal article" date="2019" name="Int. J. Syst. Evol. Microbiol.">
        <title>The Global Catalogue of Microorganisms (GCM) 10K type strain sequencing project: providing services to taxonomists for standard genome sequencing and annotation.</title>
        <authorList>
            <consortium name="The Broad Institute Genomics Platform"/>
            <consortium name="The Broad Institute Genome Sequencing Center for Infectious Disease"/>
            <person name="Wu L."/>
            <person name="Ma J."/>
        </authorList>
    </citation>
    <scope>NUCLEOTIDE SEQUENCE [LARGE SCALE GENOMIC DNA]</scope>
    <source>
        <strain evidence="2">JCM 17906</strain>
    </source>
</reference>
<dbReference type="Proteomes" id="UP001501598">
    <property type="component" value="Unassembled WGS sequence"/>
</dbReference>
<keyword evidence="2" id="KW-1185">Reference proteome</keyword>
<sequence>MTERLARLTRDTLTPEQVEIYDRFATGKRAAPGAAFSLVHPEGGLMGPPNGWLLSPPLGRVLEKIGYAVRYELELSDRAREIAILLHAFHRESPFEIYAHRQAGRAAGLTDAEIDGLATRTEPDFRSDDERTVFATTLAIIDRKTLDDAEYAAAVAVLGERDLFELVVLLGYYDFVATQLAVFAVTPPVEQVT</sequence>